<dbReference type="EMBL" id="DS547850">
    <property type="protein sequence ID" value="EDR30000.1"/>
    <property type="molecule type" value="Genomic_DNA"/>
</dbReference>
<dbReference type="VEuPathDB" id="AmoebaDB:EDI_190590"/>
<keyword evidence="4" id="KW-1185">Reference proteome</keyword>
<dbReference type="RefSeq" id="XP_001733848.1">
    <property type="nucleotide sequence ID" value="XM_001733796.1"/>
</dbReference>
<feature type="compositionally biased region" description="Basic residues" evidence="2">
    <location>
        <begin position="208"/>
        <end position="217"/>
    </location>
</feature>
<feature type="coiled-coil region" evidence="1">
    <location>
        <begin position="124"/>
        <end position="165"/>
    </location>
</feature>
<name>B0E627_ENTDS</name>
<gene>
    <name evidence="3" type="ORF">EDI_190590</name>
</gene>
<protein>
    <submittedName>
        <fullName evidence="3">Uncharacterized protein</fullName>
    </submittedName>
</protein>
<sequence length="227" mass="26571">MKGHVLLMLVLVKNIINHKMEKIIKIHQTIVDNERNLNKIIIDNNVMKNNIANLTTISFPVYPLSSLINLSSLDIESITILNRVNDFALDSLKNLSQIEYSLKEKQETLKSIVFDKVHTQKLQRDEFEKQKSEILSRIQSKNQQIQRLQKEIEKVLYEINTKKQTIQTKNIQINQLKTKKECEFRNLLCSTIHLNHNKEASSIPPKPPKQKQKRTRKQTVLFPNLVK</sequence>
<organism evidence="4">
    <name type="scientific">Entamoeba dispar (strain ATCC PRA-260 / SAW760)</name>
    <dbReference type="NCBI Taxonomy" id="370354"/>
    <lineage>
        <taxon>Eukaryota</taxon>
        <taxon>Amoebozoa</taxon>
        <taxon>Evosea</taxon>
        <taxon>Archamoebae</taxon>
        <taxon>Mastigamoebida</taxon>
        <taxon>Entamoebidae</taxon>
        <taxon>Entamoeba</taxon>
    </lineage>
</organism>
<proteinExistence type="predicted"/>
<dbReference type="GeneID" id="5878734"/>
<reference evidence="4" key="1">
    <citation type="submission" date="2007-12" db="EMBL/GenBank/DDBJ databases">
        <title>Annotation of Entamoeba dispar SAW760.</title>
        <authorList>
            <person name="Lorenzi H."/>
            <person name="Inman J."/>
            <person name="Schobel S."/>
            <person name="Amedeo P."/>
            <person name="Caler E."/>
        </authorList>
    </citation>
    <scope>NUCLEOTIDE SEQUENCE [LARGE SCALE GENOMIC DNA]</scope>
    <source>
        <strain evidence="4">ATCC PRA-260 / SAW760</strain>
    </source>
</reference>
<dbReference type="AlphaFoldDB" id="B0E627"/>
<evidence type="ECO:0000313" key="3">
    <source>
        <dbReference type="EMBL" id="EDR30000.1"/>
    </source>
</evidence>
<evidence type="ECO:0000256" key="1">
    <source>
        <dbReference type="SAM" id="Coils"/>
    </source>
</evidence>
<dbReference type="OMA" id="AEENWIR"/>
<keyword evidence="1" id="KW-0175">Coiled coil</keyword>
<dbReference type="OrthoDB" id="32043at2759"/>
<dbReference type="eggNOG" id="ENOG502RBY3">
    <property type="taxonomic scope" value="Eukaryota"/>
</dbReference>
<evidence type="ECO:0000313" key="4">
    <source>
        <dbReference type="Proteomes" id="UP000008076"/>
    </source>
</evidence>
<dbReference type="KEGG" id="edi:EDI_190590"/>
<feature type="region of interest" description="Disordered" evidence="2">
    <location>
        <begin position="198"/>
        <end position="227"/>
    </location>
</feature>
<dbReference type="Proteomes" id="UP000008076">
    <property type="component" value="Unassembled WGS sequence"/>
</dbReference>
<accession>B0E627</accession>
<evidence type="ECO:0000256" key="2">
    <source>
        <dbReference type="SAM" id="MobiDB-lite"/>
    </source>
</evidence>